<protein>
    <recommendedName>
        <fullName evidence="4">Structure-specific endonuclease subunit SLX4</fullName>
    </recommendedName>
</protein>
<feature type="region of interest" description="Disordered" evidence="1">
    <location>
        <begin position="103"/>
        <end position="127"/>
    </location>
</feature>
<comment type="caution">
    <text evidence="2">The sequence shown here is derived from an EMBL/GenBank/DDBJ whole genome shotgun (WGS) entry which is preliminary data.</text>
</comment>
<organism evidence="2 3">
    <name type="scientific">Absidia repens</name>
    <dbReference type="NCBI Taxonomy" id="90262"/>
    <lineage>
        <taxon>Eukaryota</taxon>
        <taxon>Fungi</taxon>
        <taxon>Fungi incertae sedis</taxon>
        <taxon>Mucoromycota</taxon>
        <taxon>Mucoromycotina</taxon>
        <taxon>Mucoromycetes</taxon>
        <taxon>Mucorales</taxon>
        <taxon>Cunninghamellaceae</taxon>
        <taxon>Absidia</taxon>
    </lineage>
</organism>
<accession>A0A1X2IH69</accession>
<feature type="compositionally biased region" description="Basic residues" evidence="1">
    <location>
        <begin position="208"/>
        <end position="219"/>
    </location>
</feature>
<feature type="compositionally biased region" description="Polar residues" evidence="1">
    <location>
        <begin position="39"/>
        <end position="51"/>
    </location>
</feature>
<evidence type="ECO:0000313" key="2">
    <source>
        <dbReference type="EMBL" id="ORZ16455.1"/>
    </source>
</evidence>
<name>A0A1X2IH69_9FUNG</name>
<feature type="compositionally biased region" description="Basic and acidic residues" evidence="1">
    <location>
        <begin position="1"/>
        <end position="16"/>
    </location>
</feature>
<evidence type="ECO:0000256" key="1">
    <source>
        <dbReference type="SAM" id="MobiDB-lite"/>
    </source>
</evidence>
<feature type="compositionally biased region" description="Polar residues" evidence="1">
    <location>
        <begin position="103"/>
        <end position="113"/>
    </location>
</feature>
<proteinExistence type="predicted"/>
<feature type="compositionally biased region" description="Low complexity" evidence="1">
    <location>
        <begin position="298"/>
        <end position="310"/>
    </location>
</feature>
<sequence length="381" mass="42325">MSTDSSHNKDQYEKRPTALIVPTKRNKKPRTNKLHSYSLLRNGSSSTSNHSPICLDQDDAPTNSATVAPFRDDKSHYGINKIYQHDDDDEVIFMNESNPWLNTAESTATNNKNPHSDDSGCESESDTNIIDLTDPAHLTSAVHIPNSAASLSPQPFDEATPSPILDFSYSFSPDLTPEGMSNKQGAVLSHAPHAPSLPLDVTPNAANKSKKTGHQKRKGNKIATITPEADQQLHARPINTISRQEPDYESLTLVELRNAVKKYGFKVKDRQAMIDILKSVYSSINTNSPTLSIPPPSTSSSSLSSPNEPLTDNDALTVKRLEKQRFANRVKNDIQLWERILRYENVDIKTCSEGLSSKEKSAYHEYLDENALVYKPSKIKK</sequence>
<dbReference type="EMBL" id="MCGE01000011">
    <property type="protein sequence ID" value="ORZ16455.1"/>
    <property type="molecule type" value="Genomic_DNA"/>
</dbReference>
<feature type="compositionally biased region" description="Basic residues" evidence="1">
    <location>
        <begin position="24"/>
        <end position="33"/>
    </location>
</feature>
<dbReference type="CDD" id="cd22999">
    <property type="entry name" value="SAP_SLX4"/>
    <property type="match status" value="1"/>
</dbReference>
<feature type="region of interest" description="Disordered" evidence="1">
    <location>
        <begin position="1"/>
        <end position="52"/>
    </location>
</feature>
<reference evidence="2 3" key="1">
    <citation type="submission" date="2016-07" db="EMBL/GenBank/DDBJ databases">
        <title>Pervasive Adenine N6-methylation of Active Genes in Fungi.</title>
        <authorList>
            <consortium name="DOE Joint Genome Institute"/>
            <person name="Mondo S.J."/>
            <person name="Dannebaum R.O."/>
            <person name="Kuo R.C."/>
            <person name="Labutti K."/>
            <person name="Haridas S."/>
            <person name="Kuo A."/>
            <person name="Salamov A."/>
            <person name="Ahrendt S.R."/>
            <person name="Lipzen A."/>
            <person name="Sullivan W."/>
            <person name="Andreopoulos W.B."/>
            <person name="Clum A."/>
            <person name="Lindquist E."/>
            <person name="Daum C."/>
            <person name="Ramamoorthy G.K."/>
            <person name="Gryganskyi A."/>
            <person name="Culley D."/>
            <person name="Magnuson J.K."/>
            <person name="James T.Y."/>
            <person name="O'Malley M.A."/>
            <person name="Stajich J.E."/>
            <person name="Spatafora J.W."/>
            <person name="Visel A."/>
            <person name="Grigoriev I.V."/>
        </authorList>
    </citation>
    <scope>NUCLEOTIDE SEQUENCE [LARGE SCALE GENOMIC DNA]</scope>
    <source>
        <strain evidence="2 3">NRRL 1336</strain>
    </source>
</reference>
<dbReference type="AlphaFoldDB" id="A0A1X2IH69"/>
<feature type="region of interest" description="Disordered" evidence="1">
    <location>
        <begin position="287"/>
        <end position="313"/>
    </location>
</feature>
<dbReference type="Proteomes" id="UP000193560">
    <property type="component" value="Unassembled WGS sequence"/>
</dbReference>
<keyword evidence="3" id="KW-1185">Reference proteome</keyword>
<dbReference type="STRING" id="90262.A0A1X2IH69"/>
<dbReference type="OrthoDB" id="5576441at2759"/>
<evidence type="ECO:0008006" key="4">
    <source>
        <dbReference type="Google" id="ProtNLM"/>
    </source>
</evidence>
<evidence type="ECO:0000313" key="3">
    <source>
        <dbReference type="Proteomes" id="UP000193560"/>
    </source>
</evidence>
<feature type="region of interest" description="Disordered" evidence="1">
    <location>
        <begin position="176"/>
        <end position="219"/>
    </location>
</feature>
<gene>
    <name evidence="2" type="ORF">BCR42DRAFT_415081</name>
</gene>